<comment type="subcellular location">
    <subcellularLocation>
        <location evidence="2">Cell membrane</location>
        <topology evidence="2">Multi-pass membrane protein</topology>
    </subcellularLocation>
</comment>
<reference evidence="10 11" key="1">
    <citation type="submission" date="2016-06" db="EMBL/GenBank/DDBJ databases">
        <authorList>
            <person name="Kjaerup R.B."/>
            <person name="Dalgaard T.S."/>
            <person name="Juul-Madsen H.R."/>
        </authorList>
    </citation>
    <scope>NUCLEOTIDE SEQUENCE [LARGE SCALE GENOMIC DNA]</scope>
    <source>
        <strain evidence="10 11">DSM 43821</strain>
    </source>
</reference>
<keyword evidence="5" id="KW-0597">Phosphoprotein</keyword>
<evidence type="ECO:0000256" key="8">
    <source>
        <dbReference type="ARBA" id="ARBA00023012"/>
    </source>
</evidence>
<dbReference type="EC" id="2.7.13.3" evidence="3"/>
<dbReference type="SUPFAM" id="SSF47384">
    <property type="entry name" value="Homodimeric domain of signal transducing histidine kinase"/>
    <property type="match status" value="1"/>
</dbReference>
<evidence type="ECO:0000256" key="4">
    <source>
        <dbReference type="ARBA" id="ARBA00022475"/>
    </source>
</evidence>
<organism evidence="10 11">
    <name type="scientific">Micromonospora purpureochromogenes</name>
    <dbReference type="NCBI Taxonomy" id="47872"/>
    <lineage>
        <taxon>Bacteria</taxon>
        <taxon>Bacillati</taxon>
        <taxon>Actinomycetota</taxon>
        <taxon>Actinomycetes</taxon>
        <taxon>Micromonosporales</taxon>
        <taxon>Micromonosporaceae</taxon>
        <taxon>Micromonospora</taxon>
    </lineage>
</organism>
<dbReference type="InterPro" id="IPR003594">
    <property type="entry name" value="HATPase_dom"/>
</dbReference>
<keyword evidence="8" id="KW-0902">Two-component regulatory system</keyword>
<dbReference type="InterPro" id="IPR036097">
    <property type="entry name" value="HisK_dim/P_sf"/>
</dbReference>
<dbReference type="AlphaFoldDB" id="A0A1C4Y7R1"/>
<keyword evidence="6" id="KW-0808">Transferase</keyword>
<evidence type="ECO:0000256" key="5">
    <source>
        <dbReference type="ARBA" id="ARBA00022553"/>
    </source>
</evidence>
<keyword evidence="4" id="KW-0472">Membrane</keyword>
<dbReference type="Gene3D" id="1.10.287.130">
    <property type="match status" value="1"/>
</dbReference>
<dbReference type="InterPro" id="IPR003661">
    <property type="entry name" value="HisK_dim/P_dom"/>
</dbReference>
<dbReference type="SUPFAM" id="SSF55874">
    <property type="entry name" value="ATPase domain of HSP90 chaperone/DNA topoisomerase II/histidine kinase"/>
    <property type="match status" value="1"/>
</dbReference>
<dbReference type="InterPro" id="IPR050980">
    <property type="entry name" value="2C_sensor_his_kinase"/>
</dbReference>
<evidence type="ECO:0000256" key="7">
    <source>
        <dbReference type="ARBA" id="ARBA00022777"/>
    </source>
</evidence>
<dbReference type="InterPro" id="IPR036890">
    <property type="entry name" value="HATPase_C_sf"/>
</dbReference>
<dbReference type="SMART" id="SM00387">
    <property type="entry name" value="HATPase_c"/>
    <property type="match status" value="1"/>
</dbReference>
<dbReference type="GO" id="GO:0005886">
    <property type="term" value="C:plasma membrane"/>
    <property type="evidence" value="ECO:0007669"/>
    <property type="project" value="UniProtKB-SubCell"/>
</dbReference>
<accession>A0A1C4Y7R1</accession>
<protein>
    <recommendedName>
        <fullName evidence="3">histidine kinase</fullName>
        <ecNumber evidence="3">2.7.13.3</ecNumber>
    </recommendedName>
</protein>
<evidence type="ECO:0000256" key="1">
    <source>
        <dbReference type="ARBA" id="ARBA00000085"/>
    </source>
</evidence>
<dbReference type="PROSITE" id="PS50109">
    <property type="entry name" value="HIS_KIN"/>
    <property type="match status" value="1"/>
</dbReference>
<feature type="domain" description="Histidine kinase" evidence="9">
    <location>
        <begin position="27"/>
        <end position="230"/>
    </location>
</feature>
<keyword evidence="7 10" id="KW-0418">Kinase</keyword>
<dbReference type="Pfam" id="PF02518">
    <property type="entry name" value="HATPase_c"/>
    <property type="match status" value="1"/>
</dbReference>
<sequence>MRRWRPAGPDHGGSLGEPADPGLMLRVLCHELRTPVSSLASLTRALAEDTGRLPAEERRAISELARQQAAHLDGLLRAVTAGGGALTPAARPDRIAPLADLVPVVVALVPPHRLRTRVTRPAGGCPVPARRTRQVLVNLVQNALRHGPADGEVGLYAAVRPAGLSILVTDQGRSTDGLAEALRRPTPGGGMHGLGLWITRQLVAADGGSVRAHRLRPRGVGVEVLLPGDGRQPG</sequence>
<proteinExistence type="predicted"/>
<dbReference type="Proteomes" id="UP000198228">
    <property type="component" value="Chromosome I"/>
</dbReference>
<evidence type="ECO:0000313" key="11">
    <source>
        <dbReference type="Proteomes" id="UP000198228"/>
    </source>
</evidence>
<evidence type="ECO:0000256" key="3">
    <source>
        <dbReference type="ARBA" id="ARBA00012438"/>
    </source>
</evidence>
<evidence type="ECO:0000259" key="9">
    <source>
        <dbReference type="PROSITE" id="PS50109"/>
    </source>
</evidence>
<dbReference type="InterPro" id="IPR005467">
    <property type="entry name" value="His_kinase_dom"/>
</dbReference>
<dbReference type="CDD" id="cd00082">
    <property type="entry name" value="HisKA"/>
    <property type="match status" value="1"/>
</dbReference>
<keyword evidence="4" id="KW-1003">Cell membrane</keyword>
<dbReference type="PANTHER" id="PTHR44936">
    <property type="entry name" value="SENSOR PROTEIN CREC"/>
    <property type="match status" value="1"/>
</dbReference>
<dbReference type="PANTHER" id="PTHR44936:SF9">
    <property type="entry name" value="SENSOR PROTEIN CREC"/>
    <property type="match status" value="1"/>
</dbReference>
<dbReference type="GO" id="GO:0000155">
    <property type="term" value="F:phosphorelay sensor kinase activity"/>
    <property type="evidence" value="ECO:0007669"/>
    <property type="project" value="InterPro"/>
</dbReference>
<dbReference type="EMBL" id="LT607410">
    <property type="protein sequence ID" value="SCF16371.1"/>
    <property type="molecule type" value="Genomic_DNA"/>
</dbReference>
<evidence type="ECO:0000256" key="2">
    <source>
        <dbReference type="ARBA" id="ARBA00004651"/>
    </source>
</evidence>
<gene>
    <name evidence="10" type="ORF">GA0074696_3093</name>
</gene>
<name>A0A1C4Y7R1_9ACTN</name>
<evidence type="ECO:0000256" key="6">
    <source>
        <dbReference type="ARBA" id="ARBA00022679"/>
    </source>
</evidence>
<dbReference type="Gene3D" id="3.30.565.10">
    <property type="entry name" value="Histidine kinase-like ATPase, C-terminal domain"/>
    <property type="match status" value="1"/>
</dbReference>
<evidence type="ECO:0000313" key="10">
    <source>
        <dbReference type="EMBL" id="SCF16371.1"/>
    </source>
</evidence>
<comment type="catalytic activity">
    <reaction evidence="1">
        <text>ATP + protein L-histidine = ADP + protein N-phospho-L-histidine.</text>
        <dbReference type="EC" id="2.7.13.3"/>
    </reaction>
</comment>